<reference evidence="1 2" key="1">
    <citation type="journal article" date="2021" name="Sci. Rep.">
        <title>Genome sequencing of the multicellular alga Astrephomene provides insights into convergent evolution of germ-soma differentiation.</title>
        <authorList>
            <person name="Yamashita S."/>
            <person name="Yamamoto K."/>
            <person name="Matsuzaki R."/>
            <person name="Suzuki S."/>
            <person name="Yamaguchi H."/>
            <person name="Hirooka S."/>
            <person name="Minakuchi Y."/>
            <person name="Miyagishima S."/>
            <person name="Kawachi M."/>
            <person name="Toyoda A."/>
            <person name="Nozaki H."/>
        </authorList>
    </citation>
    <scope>NUCLEOTIDE SEQUENCE [LARGE SCALE GENOMIC DNA]</scope>
    <source>
        <strain evidence="1 2">NIES-4017</strain>
    </source>
</reference>
<gene>
    <name evidence="1" type="ORF">Agub_g2195</name>
</gene>
<dbReference type="EMBL" id="BMAR01000001">
    <property type="protein sequence ID" value="GFR41501.1"/>
    <property type="molecule type" value="Genomic_DNA"/>
</dbReference>
<organism evidence="1 2">
    <name type="scientific">Astrephomene gubernaculifera</name>
    <dbReference type="NCBI Taxonomy" id="47775"/>
    <lineage>
        <taxon>Eukaryota</taxon>
        <taxon>Viridiplantae</taxon>
        <taxon>Chlorophyta</taxon>
        <taxon>core chlorophytes</taxon>
        <taxon>Chlorophyceae</taxon>
        <taxon>CS clade</taxon>
        <taxon>Chlamydomonadales</taxon>
        <taxon>Astrephomenaceae</taxon>
        <taxon>Astrephomene</taxon>
    </lineage>
</organism>
<dbReference type="Proteomes" id="UP001054857">
    <property type="component" value="Unassembled WGS sequence"/>
</dbReference>
<keyword evidence="2" id="KW-1185">Reference proteome</keyword>
<protein>
    <submittedName>
        <fullName evidence="1">Uncharacterized protein</fullName>
    </submittedName>
</protein>
<evidence type="ECO:0000313" key="2">
    <source>
        <dbReference type="Proteomes" id="UP001054857"/>
    </source>
</evidence>
<comment type="caution">
    <text evidence="1">The sequence shown here is derived from an EMBL/GenBank/DDBJ whole genome shotgun (WGS) entry which is preliminary data.</text>
</comment>
<dbReference type="AlphaFoldDB" id="A0AAD3DGQ1"/>
<proteinExistence type="predicted"/>
<evidence type="ECO:0000313" key="1">
    <source>
        <dbReference type="EMBL" id="GFR41501.1"/>
    </source>
</evidence>
<name>A0AAD3DGQ1_9CHLO</name>
<sequence length="172" mass="17702">MADQLGPLAGPAQDPLDELGGLVGQTLNIFDGQGVSAAGANAGGRHPLDVFGAGSRGAPDSVAQSIDLDLLGSSSPAATAQTSLLRSNTAAPDAEIPLSPEEIQVMLRSRAIRALAAPPCTTAQAQKGRAPAARLPLHGPQTRFLQYASGFGNLNETRRRISLVCGQRTLRT</sequence>
<accession>A0AAD3DGQ1</accession>